<evidence type="ECO:0000313" key="3">
    <source>
        <dbReference type="Proteomes" id="UP000027616"/>
    </source>
</evidence>
<dbReference type="Proteomes" id="UP000027616">
    <property type="component" value="Chromosome I"/>
</dbReference>
<organism evidence="2 3">
    <name type="scientific">Mucinivorans hirudinis</name>
    <dbReference type="NCBI Taxonomy" id="1433126"/>
    <lineage>
        <taxon>Bacteria</taxon>
        <taxon>Pseudomonadati</taxon>
        <taxon>Bacteroidota</taxon>
        <taxon>Bacteroidia</taxon>
        <taxon>Bacteroidales</taxon>
        <taxon>Rikenellaceae</taxon>
        <taxon>Mucinivorans</taxon>
    </lineage>
</organism>
<evidence type="ECO:0000256" key="1">
    <source>
        <dbReference type="SAM" id="Phobius"/>
    </source>
</evidence>
<keyword evidence="1" id="KW-1133">Transmembrane helix</keyword>
<keyword evidence="3" id="KW-1185">Reference proteome</keyword>
<keyword evidence="1" id="KW-0812">Transmembrane</keyword>
<name>A0A060RAA0_9BACT</name>
<sequence length="40" mass="4414">MRCVCSGAEDAGVAFFSIKSFVILIFITTFAPLLINIKYN</sequence>
<gene>
    <name evidence="2" type="ORF">BN938_0208</name>
</gene>
<dbReference type="AlphaFoldDB" id="A0A060RAA0"/>
<proteinExistence type="predicted"/>
<dbReference type="KEGG" id="rbc:BN938_0208"/>
<accession>A0A060RAA0</accession>
<protein>
    <submittedName>
        <fullName evidence="2">Uncharacterized protein</fullName>
    </submittedName>
</protein>
<evidence type="ECO:0000313" key="2">
    <source>
        <dbReference type="EMBL" id="CDN30314.1"/>
    </source>
</evidence>
<dbReference type="HOGENOM" id="CLU_3292609_0_0_10"/>
<feature type="transmembrane region" description="Helical" evidence="1">
    <location>
        <begin position="12"/>
        <end position="35"/>
    </location>
</feature>
<dbReference type="EMBL" id="HG934468">
    <property type="protein sequence ID" value="CDN30314.1"/>
    <property type="molecule type" value="Genomic_DNA"/>
</dbReference>
<reference evidence="2 3" key="1">
    <citation type="journal article" date="2015" name="Genome Announc.">
        <title>Complete Genome Sequence of the Novel Leech Symbiont Mucinivorans hirudinis M3T.</title>
        <authorList>
            <person name="Nelson M.C."/>
            <person name="Bomar L."/>
            <person name="Graf J."/>
        </authorList>
    </citation>
    <scope>NUCLEOTIDE SEQUENCE [LARGE SCALE GENOMIC DNA]</scope>
    <source>
        <strain evidence="3">M3</strain>
    </source>
</reference>
<keyword evidence="1" id="KW-0472">Membrane</keyword>